<feature type="domain" description="CTCK" evidence="6">
    <location>
        <begin position="34"/>
        <end position="126"/>
    </location>
</feature>
<dbReference type="EMBL" id="BN001248">
    <property type="protein sequence ID" value="CAR94704.1"/>
    <property type="molecule type" value="mRNA"/>
</dbReference>
<accession>C6SUP9</accession>
<dbReference type="OMA" id="TSHGSCC"/>
<dbReference type="EnsemblMetazoa" id="NM_001281758">
    <property type="protein sequence ID" value="NP_001268687"/>
    <property type="gene ID" value="GeneID_100889017"/>
</dbReference>
<reference evidence="7" key="1">
    <citation type="journal article" date="2009" name="Endocrinology">
        <title>Distinct expression patterns of glycoprotein hormone-alpha2 and -beta5 in a basal chordate suggest independent developmental functions.</title>
        <authorList>
            <person name="Dos Santos S."/>
            <person name="Bardet C."/>
            <person name="Bertrand S."/>
            <person name="Escriva H."/>
            <person name="Habert D."/>
            <person name="Querat B."/>
        </authorList>
    </citation>
    <scope>NUCLEOTIDE SEQUENCE</scope>
</reference>
<dbReference type="GO" id="GO:0007166">
    <property type="term" value="P:cell surface receptor signaling pathway"/>
    <property type="evidence" value="ECO:0000318"/>
    <property type="project" value="GO_Central"/>
</dbReference>
<dbReference type="CTD" id="5740142"/>
<organism evidence="7">
    <name type="scientific">Strongylocentrotus purpuratus</name>
    <name type="common">Purple sea urchin</name>
    <dbReference type="NCBI Taxonomy" id="7668"/>
    <lineage>
        <taxon>Eukaryota</taxon>
        <taxon>Metazoa</taxon>
        <taxon>Echinodermata</taxon>
        <taxon>Eleutherozoa</taxon>
        <taxon>Echinozoa</taxon>
        <taxon>Echinoidea</taxon>
        <taxon>Euechinoidea</taxon>
        <taxon>Echinacea</taxon>
        <taxon>Camarodonta</taxon>
        <taxon>Echinidea</taxon>
        <taxon>Strongylocentrotidae</taxon>
        <taxon>Strongylocentrotus</taxon>
    </lineage>
</organism>
<dbReference type="PANTHER" id="PTHR31129:SF2">
    <property type="entry name" value="GLYCOPROTEIN HORMONE ALPHA-2"/>
    <property type="match status" value="1"/>
</dbReference>
<evidence type="ECO:0000256" key="4">
    <source>
        <dbReference type="PROSITE-ProRule" id="PRU00039"/>
    </source>
</evidence>
<dbReference type="Pfam" id="PF00007">
    <property type="entry name" value="Cys_knot"/>
    <property type="match status" value="1"/>
</dbReference>
<feature type="chain" id="PRO_5033694583" evidence="5">
    <location>
        <begin position="23"/>
        <end position="130"/>
    </location>
</feature>
<evidence type="ECO:0000313" key="7">
    <source>
        <dbReference type="EMBL" id="CAR94704.1"/>
    </source>
</evidence>
<evidence type="ECO:0000256" key="2">
    <source>
        <dbReference type="ARBA" id="ARBA00022525"/>
    </source>
</evidence>
<dbReference type="RefSeq" id="XP_011670826.1">
    <property type="nucleotide sequence ID" value="XM_011672524.2"/>
</dbReference>
<dbReference type="FunFam" id="2.10.90.10:FF:000049">
    <property type="entry name" value="Glycoprotein hormone alpha 2"/>
    <property type="match status" value="1"/>
</dbReference>
<evidence type="ECO:0000256" key="1">
    <source>
        <dbReference type="ARBA" id="ARBA00004613"/>
    </source>
</evidence>
<dbReference type="OrthoDB" id="6421717at2759"/>
<dbReference type="InterPro" id="IPR006208">
    <property type="entry name" value="Glyco_hormone_CN"/>
</dbReference>
<evidence type="ECO:0000256" key="3">
    <source>
        <dbReference type="ARBA" id="ARBA00023157"/>
    </source>
</evidence>
<protein>
    <submittedName>
        <fullName evidence="7">Putative glycoprotein hormone-alpha2</fullName>
    </submittedName>
</protein>
<comment type="caution">
    <text evidence="4">Lacks conserved residue(s) required for the propagation of feature annotation.</text>
</comment>
<dbReference type="InterPro" id="IPR052680">
    <property type="entry name" value="Glyco_Hormone_Alpha"/>
</dbReference>
<reference evidence="9" key="2">
    <citation type="submission" date="2015-02" db="EMBL/GenBank/DDBJ databases">
        <title>Genome sequencing for Strongylocentrotus purpuratus.</title>
        <authorList>
            <person name="Murali S."/>
            <person name="Liu Y."/>
            <person name="Vee V."/>
            <person name="English A."/>
            <person name="Wang M."/>
            <person name="Skinner E."/>
            <person name="Han Y."/>
            <person name="Muzny D.M."/>
            <person name="Worley K.C."/>
            <person name="Gibbs R.A."/>
        </authorList>
    </citation>
    <scope>NUCLEOTIDE SEQUENCE</scope>
</reference>
<gene>
    <name evidence="7" type="primary">gpa2</name>
</gene>
<reference evidence="8" key="3">
    <citation type="submission" date="2021-01" db="UniProtKB">
        <authorList>
            <consortium name="EnsemblMetazoa"/>
        </authorList>
    </citation>
    <scope>IDENTIFICATION</scope>
</reference>
<dbReference type="PROSITE" id="PS01225">
    <property type="entry name" value="CTCK_2"/>
    <property type="match status" value="1"/>
</dbReference>
<sequence>MKSEVLVVYAAFLVTSITLAAARQPLQPWQRPGCHLVGFTQKVEIPGCYVEMVAMNACRGFCNSYSYTSEWTTLVASQGRQKFTTYGRCCAIKDTHEVHVLLECENNIRKRVTFRSAASCECSLCNIEND</sequence>
<keyword evidence="5" id="KW-0732">Signal</keyword>
<feature type="signal peptide" evidence="5">
    <location>
        <begin position="1"/>
        <end position="22"/>
    </location>
</feature>
<dbReference type="EnsemblMetazoa" id="XM_011672524">
    <property type="protein sequence ID" value="XP_011670826"/>
    <property type="gene ID" value="GeneID_100889017"/>
</dbReference>
<name>C6SUP9_STRPU</name>
<dbReference type="InterPro" id="IPR006207">
    <property type="entry name" value="Cys_knot_C"/>
</dbReference>
<dbReference type="RefSeq" id="NP_001268687.1">
    <property type="nucleotide sequence ID" value="NM_001281758.1"/>
</dbReference>
<dbReference type="SMART" id="SM00041">
    <property type="entry name" value="CT"/>
    <property type="match status" value="1"/>
</dbReference>
<evidence type="ECO:0000313" key="9">
    <source>
        <dbReference type="Proteomes" id="UP000007110"/>
    </source>
</evidence>
<dbReference type="GeneID" id="100889017"/>
<proteinExistence type="evidence at transcript level"/>
<dbReference type="Proteomes" id="UP000007110">
    <property type="component" value="Unassembled WGS sequence"/>
</dbReference>
<dbReference type="InParanoid" id="C6SUP9"/>
<keyword evidence="9" id="KW-1185">Reference proteome</keyword>
<dbReference type="GO" id="GO:0051427">
    <property type="term" value="F:hormone receptor binding"/>
    <property type="evidence" value="ECO:0000318"/>
    <property type="project" value="GO_Central"/>
</dbReference>
<dbReference type="PROSITE" id="PS01185">
    <property type="entry name" value="CTCK_1"/>
    <property type="match status" value="1"/>
</dbReference>
<evidence type="ECO:0000256" key="5">
    <source>
        <dbReference type="SAM" id="SignalP"/>
    </source>
</evidence>
<dbReference type="GO" id="GO:0005615">
    <property type="term" value="C:extracellular space"/>
    <property type="evidence" value="ECO:0000318"/>
    <property type="project" value="GO_Central"/>
</dbReference>
<dbReference type="InterPro" id="IPR029034">
    <property type="entry name" value="Cystine-knot_cytokine"/>
</dbReference>
<evidence type="ECO:0000259" key="6">
    <source>
        <dbReference type="PROSITE" id="PS01225"/>
    </source>
</evidence>
<dbReference type="FunCoup" id="C6SUP9">
    <property type="interactions" value="288"/>
</dbReference>
<dbReference type="SUPFAM" id="SSF57501">
    <property type="entry name" value="Cystine-knot cytokines"/>
    <property type="match status" value="1"/>
</dbReference>
<evidence type="ECO:0000313" key="8">
    <source>
        <dbReference type="EnsemblMetazoa" id="NP_001268687"/>
    </source>
</evidence>
<dbReference type="KEGG" id="spu:100889017"/>
<keyword evidence="2" id="KW-0964">Secreted</keyword>
<dbReference type="PANTHER" id="PTHR31129">
    <property type="entry name" value="GLYCOPROTEIN HORMONE ALPHA-2"/>
    <property type="match status" value="1"/>
</dbReference>
<keyword evidence="3" id="KW-1015">Disulfide bond</keyword>
<dbReference type="AlphaFoldDB" id="C6SUP9"/>
<dbReference type="Gene3D" id="2.10.90.10">
    <property type="entry name" value="Cystine-knot cytokines"/>
    <property type="match status" value="1"/>
</dbReference>
<comment type="subcellular location">
    <subcellularLocation>
        <location evidence="1">Secreted</location>
    </subcellularLocation>
</comment>